<evidence type="ECO:0000259" key="3">
    <source>
        <dbReference type="PROSITE" id="PS51194"/>
    </source>
</evidence>
<dbReference type="PANTHER" id="PTHR47962:SF7">
    <property type="entry name" value="MITOCHONDRIAL ATP-DEPENDENT HELICASE IRC3-RELATED"/>
    <property type="match status" value="1"/>
</dbReference>
<dbReference type="Gene3D" id="3.30.870.10">
    <property type="entry name" value="Endonuclease Chain A"/>
    <property type="match status" value="1"/>
</dbReference>
<dbReference type="InterPro" id="IPR027417">
    <property type="entry name" value="P-loop_NTPase"/>
</dbReference>
<gene>
    <name evidence="4" type="ORF">WI372_01300</name>
</gene>
<dbReference type="Pfam" id="PF13091">
    <property type="entry name" value="PLDc_2"/>
    <property type="match status" value="1"/>
</dbReference>
<dbReference type="InterPro" id="IPR021835">
    <property type="entry name" value="DUF3427"/>
</dbReference>
<dbReference type="CDD" id="cd18032">
    <property type="entry name" value="DEXHc_RE_I_III_res"/>
    <property type="match status" value="1"/>
</dbReference>
<feature type="domain" description="Helicase C-terminal" evidence="3">
    <location>
        <begin position="552"/>
        <end position="704"/>
    </location>
</feature>
<dbReference type="SMART" id="SM00487">
    <property type="entry name" value="DEXDc"/>
    <property type="match status" value="1"/>
</dbReference>
<dbReference type="InterPro" id="IPR001736">
    <property type="entry name" value="PLipase_D/transphosphatidylase"/>
</dbReference>
<dbReference type="InterPro" id="IPR006935">
    <property type="entry name" value="Helicase/UvrB_N"/>
</dbReference>
<dbReference type="Pfam" id="PF04851">
    <property type="entry name" value="ResIII"/>
    <property type="match status" value="1"/>
</dbReference>
<name>A0ABU9E4G1_9BACT</name>
<dbReference type="PROSITE" id="PS50035">
    <property type="entry name" value="PLD"/>
    <property type="match status" value="1"/>
</dbReference>
<dbReference type="PANTHER" id="PTHR47962">
    <property type="entry name" value="ATP-DEPENDENT HELICASE LHR-RELATED-RELATED"/>
    <property type="match status" value="1"/>
</dbReference>
<dbReference type="PROSITE" id="PS51192">
    <property type="entry name" value="HELICASE_ATP_BIND_1"/>
    <property type="match status" value="1"/>
</dbReference>
<reference evidence="4 5" key="1">
    <citation type="submission" date="2024-02" db="EMBL/GenBank/DDBJ databases">
        <title>A novel Gemmatimonadota bacterium.</title>
        <authorList>
            <person name="Du Z.-J."/>
            <person name="Ye Y.-Q."/>
        </authorList>
    </citation>
    <scope>NUCLEOTIDE SEQUENCE [LARGE SCALE GENOMIC DNA]</scope>
    <source>
        <strain evidence="4 5">DH-20</strain>
    </source>
</reference>
<sequence>MPNPNHLPPGLYDTLVDQRLDALLKALDASLLGDVESFDPAEASDRLSRLFAEALRSALEAATKTEQKAALIARLREVLVDTDGRLLDDGELLLADPEHAKAPPRLLEIRPRLSGLAPTQRTKRPTTPLADSALLMNAPGEPALAQEIQAELASADRVDLLIAFVKWSGIRLVEEPLKELVKRGGEVRVLTTTYTGASDANALAALARWGAEVRISYDNRRTRLHAKSWIFHRKTGATTAYIGSSNLSSSAMLEGLEWNVRLAALESPSLLEKITAAFESHWESEEFRAFDPKNAEQMEVLQKALNQARGGSGPDPILSFFDLKPHGYQQTMLDTLAAEREHGHTKNLVVAPTGVGKTMVAAFDYARMESEAQPGSPPRLLFVAHRERLLDQSLTAFRHVLKDTAFGEKLVGGARPQKGDHVFASIQSLNAGGRIDALDPQHYEVVIVDEFHHAEAPTYERLLEHVRPRILVGLTATPERHDGKDVRRWFDGRTAYEMRLWNALELGLLAPFHYFGIHDGQDLSHVRFTRGRYDEAELSALYTGNDVRVALVLKEIGRVMGDPTAIRALGFCVSVEHARFMARRFTEAGVESVAVTGDSSREERESAIRGLEKGELKVLFTVDLFNEGVDIPSVDTVLFLRPTESATVFLQQLGRGLRLHESKACLTVLDFIGNAHANFRFDLRYRALLGGTAKQIREQVEEDFPFLPPGCAMRLDRVARTVVLDNIRSIATQGKRWLAQELQALGPEVSLADFLDETGTEPVELYDGTSRSFTSLKADTFAGFSDAWDDDRRKRFARLGALIHTNDDERLRVFRDVLAGRVAHDPRSRRLQLMLATAFFDREPVADLNDHLAALRADKDFVSEMSELLDVLDDRRRDAPRPWMNDLEAPLAIHGRYRREEVLAGLEVVRNGKIPRVQAGVFYAQQRGADLLFVTLQKTEKGFSPKTMYRDHAVSPEVFHWESQHTAHAKTPTGRRYIEGGSQVLLFVRQHQKLPNGLAEPFVFLGPATLRSWKGARPMQIEWKLEHPMPGWLYREAAVLAR</sequence>
<comment type="caution">
    <text evidence="4">The sequence shown here is derived from an EMBL/GenBank/DDBJ whole genome shotgun (WGS) entry which is preliminary data.</text>
</comment>
<dbReference type="RefSeq" id="WP_405286198.1">
    <property type="nucleotide sequence ID" value="NZ_JBBHLI010000001.1"/>
</dbReference>
<dbReference type="InterPro" id="IPR025202">
    <property type="entry name" value="PLD-like_dom"/>
</dbReference>
<dbReference type="CDD" id="cd18799">
    <property type="entry name" value="SF2_C_EcoAI-like"/>
    <property type="match status" value="1"/>
</dbReference>
<dbReference type="SMART" id="SM00490">
    <property type="entry name" value="HELICc"/>
    <property type="match status" value="1"/>
</dbReference>
<dbReference type="Pfam" id="PF11907">
    <property type="entry name" value="DUF3427"/>
    <property type="match status" value="1"/>
</dbReference>
<feature type="domain" description="Helicase ATP-binding" evidence="2">
    <location>
        <begin position="338"/>
        <end position="496"/>
    </location>
</feature>
<dbReference type="Gene3D" id="3.40.50.300">
    <property type="entry name" value="P-loop containing nucleotide triphosphate hydrolases"/>
    <property type="match status" value="2"/>
</dbReference>
<dbReference type="InterPro" id="IPR001650">
    <property type="entry name" value="Helicase_C-like"/>
</dbReference>
<organism evidence="4 5">
    <name type="scientific">Gaopeijia maritima</name>
    <dbReference type="NCBI Taxonomy" id="3119007"/>
    <lineage>
        <taxon>Bacteria</taxon>
        <taxon>Pseudomonadati</taxon>
        <taxon>Gemmatimonadota</taxon>
        <taxon>Longimicrobiia</taxon>
        <taxon>Gaopeijiales</taxon>
        <taxon>Gaopeijiaceae</taxon>
        <taxon>Gaopeijia</taxon>
    </lineage>
</organism>
<dbReference type="PROSITE" id="PS51194">
    <property type="entry name" value="HELICASE_CTER"/>
    <property type="match status" value="1"/>
</dbReference>
<dbReference type="InterPro" id="IPR014001">
    <property type="entry name" value="Helicase_ATP-bd"/>
</dbReference>
<dbReference type="Proteomes" id="UP001484239">
    <property type="component" value="Unassembled WGS sequence"/>
</dbReference>
<dbReference type="SUPFAM" id="SSF56024">
    <property type="entry name" value="Phospholipase D/nuclease"/>
    <property type="match status" value="1"/>
</dbReference>
<feature type="domain" description="PLD phosphodiesterase" evidence="1">
    <location>
        <begin position="220"/>
        <end position="251"/>
    </location>
</feature>
<evidence type="ECO:0000313" key="4">
    <source>
        <dbReference type="EMBL" id="MEK9499616.1"/>
    </source>
</evidence>
<evidence type="ECO:0000259" key="2">
    <source>
        <dbReference type="PROSITE" id="PS51192"/>
    </source>
</evidence>
<proteinExistence type="predicted"/>
<accession>A0ABU9E4G1</accession>
<evidence type="ECO:0000313" key="5">
    <source>
        <dbReference type="Proteomes" id="UP001484239"/>
    </source>
</evidence>
<dbReference type="EMBL" id="JBBHLI010000001">
    <property type="protein sequence ID" value="MEK9499616.1"/>
    <property type="molecule type" value="Genomic_DNA"/>
</dbReference>
<protein>
    <submittedName>
        <fullName evidence="4">DUF3427 domain-containing protein</fullName>
    </submittedName>
</protein>
<keyword evidence="5" id="KW-1185">Reference proteome</keyword>
<dbReference type="SUPFAM" id="SSF52540">
    <property type="entry name" value="P-loop containing nucleoside triphosphate hydrolases"/>
    <property type="match status" value="1"/>
</dbReference>
<evidence type="ECO:0000259" key="1">
    <source>
        <dbReference type="PROSITE" id="PS50035"/>
    </source>
</evidence>
<dbReference type="Pfam" id="PF00271">
    <property type="entry name" value="Helicase_C"/>
    <property type="match status" value="1"/>
</dbReference>
<dbReference type="InterPro" id="IPR052511">
    <property type="entry name" value="ATP-dep_Helicase"/>
</dbReference>